<comment type="similarity">
    <text evidence="1">Belongs to the protein-tyrosine phosphatase family.</text>
</comment>
<gene>
    <name evidence="2" type="ORF">O970_07155</name>
</gene>
<protein>
    <submittedName>
        <fullName evidence="2">Tyrosine-protein phosphatase</fullName>
    </submittedName>
</protein>
<proteinExistence type="inferred from homology"/>
<dbReference type="EMBL" id="AWGA01000066">
    <property type="protein sequence ID" value="TEA26727.1"/>
    <property type="molecule type" value="Genomic_DNA"/>
</dbReference>
<dbReference type="PANTHER" id="PTHR31126:SF1">
    <property type="entry name" value="TYROSINE SPECIFIC PROTEIN PHOSPHATASES DOMAIN-CONTAINING PROTEIN"/>
    <property type="match status" value="1"/>
</dbReference>
<dbReference type="Gene3D" id="3.90.190.10">
    <property type="entry name" value="Protein tyrosine phosphatase superfamily"/>
    <property type="match status" value="1"/>
</dbReference>
<organism evidence="2 3">
    <name type="scientific">Candidatus Schmidhempelia bombi str. Bimp</name>
    <dbReference type="NCBI Taxonomy" id="1387197"/>
    <lineage>
        <taxon>Bacteria</taxon>
        <taxon>Pseudomonadati</taxon>
        <taxon>Pseudomonadota</taxon>
        <taxon>Gammaproteobacteria</taxon>
        <taxon>Orbales</taxon>
        <taxon>Orbaceae</taxon>
        <taxon>Candidatus Schmidhempelia</taxon>
    </lineage>
</organism>
<dbReference type="SUPFAM" id="SSF52799">
    <property type="entry name" value="(Phosphotyrosine protein) phosphatases II"/>
    <property type="match status" value="1"/>
</dbReference>
<dbReference type="Proteomes" id="UP000506160">
    <property type="component" value="Unassembled WGS sequence"/>
</dbReference>
<evidence type="ECO:0000256" key="1">
    <source>
        <dbReference type="ARBA" id="ARBA00009580"/>
    </source>
</evidence>
<dbReference type="AlphaFoldDB" id="A0AB94IBE5"/>
<evidence type="ECO:0000313" key="2">
    <source>
        <dbReference type="EMBL" id="TEA26727.1"/>
    </source>
</evidence>
<dbReference type="PANTHER" id="PTHR31126">
    <property type="entry name" value="TYROSINE-PROTEIN PHOSPHATASE"/>
    <property type="match status" value="1"/>
</dbReference>
<dbReference type="InterPro" id="IPR029021">
    <property type="entry name" value="Prot-tyrosine_phosphatase-like"/>
</dbReference>
<dbReference type="Pfam" id="PF13350">
    <property type="entry name" value="Y_phosphatase3"/>
    <property type="match status" value="1"/>
</dbReference>
<comment type="caution">
    <text evidence="2">The sequence shown here is derived from an EMBL/GenBank/DDBJ whole genome shotgun (WGS) entry which is preliminary data.</text>
</comment>
<dbReference type="InterPro" id="IPR026893">
    <property type="entry name" value="Tyr/Ser_Pase_IphP-type"/>
</dbReference>
<name>A0AB94IBE5_9GAMM</name>
<accession>A0AB94IBE5</accession>
<dbReference type="RefSeq" id="WP_024496435.1">
    <property type="nucleotide sequence ID" value="NZ_AWGA01000066.1"/>
</dbReference>
<sequence length="254" mass="28426">MQLLPLEKGINFRDMGRIPTKSGAKIKTGVLFRSGMLSNLSANDCQFLADNIGLKSILDYRDRSEIEKNPDRLWSGVNYYAIAANPLNGDVSANIIEDIKANSHDHRSGSAFMIKLYEQLPFNNPAYKQLVSLLLAPELTPMVQHCAVGKDRTGVGCALTQLALGVDEETVMQDYLLTEKTLAPFSEAFLAKLAPTVSSAEFAFQQALFATKEAYLLSALRAIKKRYQTIDRWLELDYGLTFAKREQLQHKYLL</sequence>
<reference evidence="2 3" key="1">
    <citation type="journal article" date="2014" name="Appl. Environ. Microbiol.">
        <title>Genomic features of a bumble bee symbiont reflect its host environment.</title>
        <authorList>
            <person name="Martinson V.G."/>
            <person name="Magoc T."/>
            <person name="Koch H."/>
            <person name="Salzberg S.L."/>
            <person name="Moran N.A."/>
        </authorList>
    </citation>
    <scope>NUCLEOTIDE SEQUENCE [LARGE SCALE GENOMIC DNA]</scope>
    <source>
        <strain evidence="2 3">Bimp</strain>
    </source>
</reference>
<keyword evidence="3" id="KW-1185">Reference proteome</keyword>
<dbReference type="GO" id="GO:0004721">
    <property type="term" value="F:phosphoprotein phosphatase activity"/>
    <property type="evidence" value="ECO:0007669"/>
    <property type="project" value="InterPro"/>
</dbReference>
<evidence type="ECO:0000313" key="3">
    <source>
        <dbReference type="Proteomes" id="UP000506160"/>
    </source>
</evidence>